<dbReference type="Gene3D" id="3.40.50.300">
    <property type="entry name" value="P-loop containing nucleotide triphosphate hydrolases"/>
    <property type="match status" value="1"/>
</dbReference>
<reference evidence="5" key="1">
    <citation type="submission" date="2011-03" db="EMBL/GenBank/DDBJ databases">
        <title>The genome sequence of Vavraia culicis strain floridensis.</title>
        <authorList>
            <consortium name="The Broad Institute Genome Sequencing Platform"/>
            <person name="Cuomo C."/>
            <person name="Becnel J."/>
            <person name="Sanscrainte N."/>
            <person name="Young S.K."/>
            <person name="Zeng Q."/>
            <person name="Gargeya S."/>
            <person name="Fitzgerald M."/>
            <person name="Haas B."/>
            <person name="Abouelleil A."/>
            <person name="Alvarado L."/>
            <person name="Arachchi H.M."/>
            <person name="Berlin A."/>
            <person name="Chapman S.B."/>
            <person name="Gearin G."/>
            <person name="Goldberg J."/>
            <person name="Griggs A."/>
            <person name="Gujja S."/>
            <person name="Hansen M."/>
            <person name="Heiman D."/>
            <person name="Howarth C."/>
            <person name="Larimer J."/>
            <person name="Lui A."/>
            <person name="MacDonald P.J.P."/>
            <person name="McCowen C."/>
            <person name="Montmayeur A."/>
            <person name="Murphy C."/>
            <person name="Neiman D."/>
            <person name="Pearson M."/>
            <person name="Priest M."/>
            <person name="Roberts A."/>
            <person name="Saif S."/>
            <person name="Shea T."/>
            <person name="Sisk P."/>
            <person name="Stolte C."/>
            <person name="Sykes S."/>
            <person name="Wortman J."/>
            <person name="Nusbaum C."/>
            <person name="Birren B."/>
        </authorList>
    </citation>
    <scope>NUCLEOTIDE SEQUENCE [LARGE SCALE GENOMIC DNA]</scope>
    <source>
        <strain evidence="5">floridensis</strain>
    </source>
</reference>
<keyword evidence="1" id="KW-0547">Nucleotide-binding</keyword>
<dbReference type="PANTHER" id="PTHR45991">
    <property type="entry name" value="PACHYTENE CHECKPOINT PROTEIN 2"/>
    <property type="match status" value="1"/>
</dbReference>
<evidence type="ECO:0000313" key="4">
    <source>
        <dbReference type="EMBL" id="ELA48381.1"/>
    </source>
</evidence>
<dbReference type="STRING" id="948595.L2GXJ9"/>
<dbReference type="GeneID" id="19878107"/>
<dbReference type="OMA" id="ICARNEP"/>
<dbReference type="SUPFAM" id="SSF52540">
    <property type="entry name" value="P-loop containing nucleoside triphosphate hydrolases"/>
    <property type="match status" value="1"/>
</dbReference>
<evidence type="ECO:0000256" key="1">
    <source>
        <dbReference type="ARBA" id="ARBA00022741"/>
    </source>
</evidence>
<dbReference type="GO" id="GO:0005634">
    <property type="term" value="C:nucleus"/>
    <property type="evidence" value="ECO:0007669"/>
    <property type="project" value="TreeGrafter"/>
</dbReference>
<dbReference type="PANTHER" id="PTHR45991:SF1">
    <property type="entry name" value="PACHYTENE CHECKPOINT PROTEIN 2 HOMOLOG"/>
    <property type="match status" value="1"/>
</dbReference>
<protein>
    <recommendedName>
        <fullName evidence="3">AAA+ ATPase domain-containing protein</fullName>
    </recommendedName>
</protein>
<gene>
    <name evidence="4" type="ORF">VCUG_00217</name>
</gene>
<dbReference type="GO" id="GO:0051598">
    <property type="term" value="P:meiotic recombination checkpoint signaling"/>
    <property type="evidence" value="ECO:0007669"/>
    <property type="project" value="TreeGrafter"/>
</dbReference>
<dbReference type="AlphaFoldDB" id="L2GXJ9"/>
<dbReference type="GO" id="GO:0016887">
    <property type="term" value="F:ATP hydrolysis activity"/>
    <property type="evidence" value="ECO:0007669"/>
    <property type="project" value="InterPro"/>
</dbReference>
<dbReference type="HOGENOM" id="CLU_778907_0_0_1"/>
<dbReference type="RefSeq" id="XP_008073236.1">
    <property type="nucleotide sequence ID" value="XM_008075045.1"/>
</dbReference>
<dbReference type="Proteomes" id="UP000011081">
    <property type="component" value="Unassembled WGS sequence"/>
</dbReference>
<dbReference type="GO" id="GO:0007131">
    <property type="term" value="P:reciprocal meiotic recombination"/>
    <property type="evidence" value="ECO:0007669"/>
    <property type="project" value="TreeGrafter"/>
</dbReference>
<dbReference type="InParanoid" id="L2GXJ9"/>
<dbReference type="OrthoDB" id="10042665at2759"/>
<dbReference type="SMART" id="SM00382">
    <property type="entry name" value="AAA"/>
    <property type="match status" value="1"/>
</dbReference>
<evidence type="ECO:0000313" key="5">
    <source>
        <dbReference type="Proteomes" id="UP000011081"/>
    </source>
</evidence>
<keyword evidence="5" id="KW-1185">Reference proteome</keyword>
<dbReference type="InterPro" id="IPR027417">
    <property type="entry name" value="P-loop_NTPase"/>
</dbReference>
<name>L2GXJ9_VAVCU</name>
<dbReference type="InterPro" id="IPR044539">
    <property type="entry name" value="Pch2-like"/>
</dbReference>
<evidence type="ECO:0000259" key="3">
    <source>
        <dbReference type="SMART" id="SM00382"/>
    </source>
</evidence>
<dbReference type="InterPro" id="IPR003959">
    <property type="entry name" value="ATPase_AAA_core"/>
</dbReference>
<dbReference type="InterPro" id="IPR003593">
    <property type="entry name" value="AAA+_ATPase"/>
</dbReference>
<accession>L2GXJ9</accession>
<feature type="domain" description="AAA+ ATPase" evidence="3">
    <location>
        <begin position="104"/>
        <end position="242"/>
    </location>
</feature>
<dbReference type="VEuPathDB" id="MicrosporidiaDB:VCUG_00217"/>
<organism evidence="4 5">
    <name type="scientific">Vavraia culicis (isolate floridensis)</name>
    <name type="common">Microsporidian parasite</name>
    <dbReference type="NCBI Taxonomy" id="948595"/>
    <lineage>
        <taxon>Eukaryota</taxon>
        <taxon>Fungi</taxon>
        <taxon>Fungi incertae sedis</taxon>
        <taxon>Microsporidia</taxon>
        <taxon>Pleistophoridae</taxon>
        <taxon>Vavraia</taxon>
    </lineage>
</organism>
<proteinExistence type="predicted"/>
<dbReference type="Pfam" id="PF00004">
    <property type="entry name" value="AAA"/>
    <property type="match status" value="1"/>
</dbReference>
<dbReference type="GO" id="GO:0005524">
    <property type="term" value="F:ATP binding"/>
    <property type="evidence" value="ECO:0007669"/>
    <property type="project" value="UniProtKB-KW"/>
</dbReference>
<sequence>MVHTLTKLVVETTKRANLKTKLIGTIVSLNTQYDRSTMICEGYIDKTRHLSGTFLVAESTRIRAYRGKACLFYDLVVDVAVKYQILDHFFQTSRYKKVARYMGISRTVMLHGPAGTGKSTLCRAVADKIAVRTKKRIKIVEVRCTHYVSKFYGESGQKLSELFKNLDRNTVVIIDEVESLLVSRDRICARNEPLDSIRIVNTFLVNLDVSGCFFLCTTNFLEVVDRAFVDRMDLVIRLCYPRVQHIYRIILNVLHVLMLRNILQFEILPNYSQAVNTESKILLISRSVGTVSARRIKKMIFNAMGTGVRTADDLLDRLERLVTRE</sequence>
<keyword evidence="2" id="KW-0067">ATP-binding</keyword>
<evidence type="ECO:0000256" key="2">
    <source>
        <dbReference type="ARBA" id="ARBA00022840"/>
    </source>
</evidence>
<dbReference type="EMBL" id="GL877405">
    <property type="protein sequence ID" value="ELA48381.1"/>
    <property type="molecule type" value="Genomic_DNA"/>
</dbReference>
<dbReference type="GO" id="GO:0005694">
    <property type="term" value="C:chromosome"/>
    <property type="evidence" value="ECO:0007669"/>
    <property type="project" value="TreeGrafter"/>
</dbReference>